<name>A0A2H0LLQ5_9BACT</name>
<dbReference type="CDD" id="cd03801">
    <property type="entry name" value="GT4_PimA-like"/>
    <property type="match status" value="1"/>
</dbReference>
<comment type="caution">
    <text evidence="3">The sequence shown here is derived from an EMBL/GenBank/DDBJ whole genome shotgun (WGS) entry which is preliminary data.</text>
</comment>
<proteinExistence type="predicted"/>
<dbReference type="Gene3D" id="3.40.50.2000">
    <property type="entry name" value="Glycogen Phosphorylase B"/>
    <property type="match status" value="2"/>
</dbReference>
<dbReference type="AlphaFoldDB" id="A0A2H0LLQ5"/>
<dbReference type="PANTHER" id="PTHR46401:SF2">
    <property type="entry name" value="GLYCOSYLTRANSFERASE WBBK-RELATED"/>
    <property type="match status" value="1"/>
</dbReference>
<evidence type="ECO:0000313" key="3">
    <source>
        <dbReference type="EMBL" id="PIQ85329.1"/>
    </source>
</evidence>
<evidence type="ECO:0000256" key="1">
    <source>
        <dbReference type="ARBA" id="ARBA00022679"/>
    </source>
</evidence>
<evidence type="ECO:0000313" key="4">
    <source>
        <dbReference type="Proteomes" id="UP000230859"/>
    </source>
</evidence>
<sequence>MNNLNNIIDQFRMAQSTNSRSLMIQCLCQMFILRKLLVLSMRYWFLWASLIHPHAWQKTKLPSHWVDYFESIQVYRLKKRIIVVQPQTFFVKGGAESLSTDIILALRQSGYDADLCTLPFLSFGPKFLAMFFEFFLWHFLKLRDMNARPVDIVIATKFPAYYVNHPNKLVWLAHQSRSVYDLKGTKYTTIRNNFIGNLKQYIVRHIDNRAFTQAKKVFTISQNVAKRLKQFNNIEAEVLYPPLRNREIFYTDNYGDYVFYCGRLHPAKRIDLAIMALARCKTSVRLLIAGDGDPITVNRLKKLVLNNELSKKVEFKGYVTNQERAKLYANCLAALLPLYDEDYGYVTLEAFQSKKPVIACNDSGGLLEFLHHNQNGYICEPKADKLADKIDYLYDNREIAKQFGENGYQAIQHLSWSVAIKKLIEHIER</sequence>
<dbReference type="GO" id="GO:0009103">
    <property type="term" value="P:lipopolysaccharide biosynthetic process"/>
    <property type="evidence" value="ECO:0007669"/>
    <property type="project" value="TreeGrafter"/>
</dbReference>
<feature type="domain" description="Glycosyl transferase family 1" evidence="2">
    <location>
        <begin position="256"/>
        <end position="409"/>
    </location>
</feature>
<dbReference type="InterPro" id="IPR001296">
    <property type="entry name" value="Glyco_trans_1"/>
</dbReference>
<accession>A0A2H0LLQ5</accession>
<dbReference type="GO" id="GO:0016757">
    <property type="term" value="F:glycosyltransferase activity"/>
    <property type="evidence" value="ECO:0007669"/>
    <property type="project" value="InterPro"/>
</dbReference>
<organism evidence="3 4">
    <name type="scientific">Candidatus Abzuiibacterium crystallinum</name>
    <dbReference type="NCBI Taxonomy" id="1974748"/>
    <lineage>
        <taxon>Bacteria</taxon>
        <taxon>Pseudomonadati</taxon>
        <taxon>Candidatus Omnitrophota</taxon>
        <taxon>Candidatus Abzuiibacterium</taxon>
    </lineage>
</organism>
<dbReference type="PANTHER" id="PTHR46401">
    <property type="entry name" value="GLYCOSYLTRANSFERASE WBBK-RELATED"/>
    <property type="match status" value="1"/>
</dbReference>
<protein>
    <recommendedName>
        <fullName evidence="2">Glycosyl transferase family 1 domain-containing protein</fullName>
    </recommendedName>
</protein>
<reference evidence="3 4" key="1">
    <citation type="submission" date="2017-09" db="EMBL/GenBank/DDBJ databases">
        <title>Depth-based differentiation of microbial function through sediment-hosted aquifers and enrichment of novel symbionts in the deep terrestrial subsurface.</title>
        <authorList>
            <person name="Probst A.J."/>
            <person name="Ladd B."/>
            <person name="Jarett J.K."/>
            <person name="Geller-Mcgrath D.E."/>
            <person name="Sieber C.M."/>
            <person name="Emerson J.B."/>
            <person name="Anantharaman K."/>
            <person name="Thomas B.C."/>
            <person name="Malmstrom R."/>
            <person name="Stieglmeier M."/>
            <person name="Klingl A."/>
            <person name="Woyke T."/>
            <person name="Ryan C.M."/>
            <person name="Banfield J.F."/>
        </authorList>
    </citation>
    <scope>NUCLEOTIDE SEQUENCE [LARGE SCALE GENOMIC DNA]</scope>
    <source>
        <strain evidence="3">CG11_big_fil_rev_8_21_14_0_20_45_26</strain>
    </source>
</reference>
<keyword evidence="1" id="KW-0808">Transferase</keyword>
<evidence type="ECO:0000259" key="2">
    <source>
        <dbReference type="Pfam" id="PF00534"/>
    </source>
</evidence>
<dbReference type="EMBL" id="PCVY01000068">
    <property type="protein sequence ID" value="PIQ85329.1"/>
    <property type="molecule type" value="Genomic_DNA"/>
</dbReference>
<dbReference type="Proteomes" id="UP000230859">
    <property type="component" value="Unassembled WGS sequence"/>
</dbReference>
<gene>
    <name evidence="3" type="ORF">COV74_09000</name>
</gene>
<dbReference type="Pfam" id="PF00534">
    <property type="entry name" value="Glycos_transf_1"/>
    <property type="match status" value="1"/>
</dbReference>
<dbReference type="SUPFAM" id="SSF53756">
    <property type="entry name" value="UDP-Glycosyltransferase/glycogen phosphorylase"/>
    <property type="match status" value="1"/>
</dbReference>